<dbReference type="AlphaFoldDB" id="A0A080ZCA2"/>
<organism evidence="2 3">
    <name type="scientific">Phytophthora nicotianae P1976</name>
    <dbReference type="NCBI Taxonomy" id="1317066"/>
    <lineage>
        <taxon>Eukaryota</taxon>
        <taxon>Sar</taxon>
        <taxon>Stramenopiles</taxon>
        <taxon>Oomycota</taxon>
        <taxon>Peronosporomycetes</taxon>
        <taxon>Peronosporales</taxon>
        <taxon>Peronosporaceae</taxon>
        <taxon>Phytophthora</taxon>
    </lineage>
</organism>
<gene>
    <name evidence="2" type="ORF">F444_18156</name>
</gene>
<protein>
    <submittedName>
        <fullName evidence="2">Uncharacterized protein</fullName>
    </submittedName>
</protein>
<feature type="region of interest" description="Disordered" evidence="1">
    <location>
        <begin position="56"/>
        <end position="122"/>
    </location>
</feature>
<dbReference type="EMBL" id="ANJA01003293">
    <property type="protein sequence ID" value="ETO64263.1"/>
    <property type="molecule type" value="Genomic_DNA"/>
</dbReference>
<dbReference type="Proteomes" id="UP000028582">
    <property type="component" value="Unassembled WGS sequence"/>
</dbReference>
<reference evidence="2 3" key="1">
    <citation type="submission" date="2013-11" db="EMBL/GenBank/DDBJ databases">
        <title>The Genome Sequence of Phytophthora parasitica P1976.</title>
        <authorList>
            <consortium name="The Broad Institute Genomics Platform"/>
            <person name="Russ C."/>
            <person name="Tyler B."/>
            <person name="Panabieres F."/>
            <person name="Shan W."/>
            <person name="Tripathy S."/>
            <person name="Grunwald N."/>
            <person name="Machado M."/>
            <person name="Johnson C.S."/>
            <person name="Walker B."/>
            <person name="Young S."/>
            <person name="Zeng Q."/>
            <person name="Gargeya S."/>
            <person name="Fitzgerald M."/>
            <person name="Haas B."/>
            <person name="Abouelleil A."/>
            <person name="Allen A.W."/>
            <person name="Alvarado L."/>
            <person name="Arachchi H.M."/>
            <person name="Berlin A.M."/>
            <person name="Chapman S.B."/>
            <person name="Gainer-Dewar J."/>
            <person name="Goldberg J."/>
            <person name="Griggs A."/>
            <person name="Gujja S."/>
            <person name="Hansen M."/>
            <person name="Howarth C."/>
            <person name="Imamovic A."/>
            <person name="Ireland A."/>
            <person name="Larimer J."/>
            <person name="McCowan C."/>
            <person name="Murphy C."/>
            <person name="Pearson M."/>
            <person name="Poon T.W."/>
            <person name="Priest M."/>
            <person name="Roberts A."/>
            <person name="Saif S."/>
            <person name="Shea T."/>
            <person name="Sisk P."/>
            <person name="Sykes S."/>
            <person name="Wortman J."/>
            <person name="Nusbaum C."/>
            <person name="Birren B."/>
        </authorList>
    </citation>
    <scope>NUCLEOTIDE SEQUENCE [LARGE SCALE GENOMIC DNA]</scope>
    <source>
        <strain evidence="2 3">P1976</strain>
    </source>
</reference>
<feature type="compositionally biased region" description="Low complexity" evidence="1">
    <location>
        <begin position="78"/>
        <end position="97"/>
    </location>
</feature>
<evidence type="ECO:0000313" key="2">
    <source>
        <dbReference type="EMBL" id="ETO64263.1"/>
    </source>
</evidence>
<name>A0A080ZCA2_PHYNI</name>
<evidence type="ECO:0000313" key="3">
    <source>
        <dbReference type="Proteomes" id="UP000028582"/>
    </source>
</evidence>
<evidence type="ECO:0000256" key="1">
    <source>
        <dbReference type="SAM" id="MobiDB-lite"/>
    </source>
</evidence>
<comment type="caution">
    <text evidence="2">The sequence shown here is derived from an EMBL/GenBank/DDBJ whole genome shotgun (WGS) entry which is preliminary data.</text>
</comment>
<sequence length="147" mass="15403">MSNSNTRLCRHLTIRFPEMLTIPTSEYRNLEMSIHTRPDDGLRSPAGVITLVSSANAAPASPRLRPKLAVTSAGPNESASPAASVALSPTSTSVSATESDAASLPATKVSSSPTTTTTPGVCLRRPSFCIDTGILGRRCGDPRPWTP</sequence>
<accession>A0A080ZCA2</accession>
<feature type="compositionally biased region" description="Low complexity" evidence="1">
    <location>
        <begin position="110"/>
        <end position="119"/>
    </location>
</feature>
<proteinExistence type="predicted"/>